<name>A0A0S4QRQ8_9ACTN</name>
<dbReference type="InterPro" id="IPR029045">
    <property type="entry name" value="ClpP/crotonase-like_dom_sf"/>
</dbReference>
<dbReference type="Gene3D" id="3.90.226.10">
    <property type="entry name" value="2-enoyl-CoA Hydratase, Chain A, domain 1"/>
    <property type="match status" value="1"/>
</dbReference>
<gene>
    <name evidence="4" type="ORF">Ga0074812_11374</name>
</gene>
<dbReference type="CDD" id="cd06558">
    <property type="entry name" value="crotonase-like"/>
    <property type="match status" value="1"/>
</dbReference>
<accession>A0A0S4QRQ8</accession>
<dbReference type="PROSITE" id="PS00166">
    <property type="entry name" value="ENOYL_COA_HYDRATASE"/>
    <property type="match status" value="1"/>
</dbReference>
<evidence type="ECO:0000313" key="5">
    <source>
        <dbReference type="Proteomes" id="UP000198802"/>
    </source>
</evidence>
<dbReference type="AlphaFoldDB" id="A0A0S4QRQ8"/>
<keyword evidence="5" id="KW-1185">Reference proteome</keyword>
<evidence type="ECO:0000313" key="4">
    <source>
        <dbReference type="EMBL" id="CUU57576.1"/>
    </source>
</evidence>
<dbReference type="PANTHER" id="PTHR11941">
    <property type="entry name" value="ENOYL-COA HYDRATASE-RELATED"/>
    <property type="match status" value="1"/>
</dbReference>
<dbReference type="RefSeq" id="WP_091279251.1">
    <property type="nucleotide sequence ID" value="NZ_FAOZ01000013.1"/>
</dbReference>
<evidence type="ECO:0000256" key="1">
    <source>
        <dbReference type="ARBA" id="ARBA00005254"/>
    </source>
</evidence>
<evidence type="ECO:0000256" key="2">
    <source>
        <dbReference type="RuleBase" id="RU003707"/>
    </source>
</evidence>
<dbReference type="GO" id="GO:0006635">
    <property type="term" value="P:fatty acid beta-oxidation"/>
    <property type="evidence" value="ECO:0007669"/>
    <property type="project" value="TreeGrafter"/>
</dbReference>
<dbReference type="Proteomes" id="UP000198802">
    <property type="component" value="Unassembled WGS sequence"/>
</dbReference>
<evidence type="ECO:0000256" key="3">
    <source>
        <dbReference type="SAM" id="MobiDB-lite"/>
    </source>
</evidence>
<dbReference type="EMBL" id="FAOZ01000013">
    <property type="protein sequence ID" value="CUU57576.1"/>
    <property type="molecule type" value="Genomic_DNA"/>
</dbReference>
<organism evidence="4 5">
    <name type="scientific">Parafrankia irregularis</name>
    <dbReference type="NCBI Taxonomy" id="795642"/>
    <lineage>
        <taxon>Bacteria</taxon>
        <taxon>Bacillati</taxon>
        <taxon>Actinomycetota</taxon>
        <taxon>Actinomycetes</taxon>
        <taxon>Frankiales</taxon>
        <taxon>Frankiaceae</taxon>
        <taxon>Parafrankia</taxon>
    </lineage>
</organism>
<sequence length="252" mass="24984">MRPEHVGYDVVDDHIGVITFRRPRAVEEHGARGAHHAQLLRELDDAWQTAAADSRARVIVLRSTGPNFFAGPGGSGDRTGAGTVRPGTGTGAGSGDSGTGTGTGSTVGAAAGACGGDHDWEVRQQLHYAQVWRDIPKPAVAAVQGRCMAGGVLLCSPCDLVVAADDAEFARPVTGTGGGPATADGAAQVGDPVTAGGPTSVGAPAGAGSSASACAILTAAQAQDLGLVTTVVPLAALHRTALALARDLGASR</sequence>
<dbReference type="SUPFAM" id="SSF52096">
    <property type="entry name" value="ClpP/crotonase"/>
    <property type="match status" value="1"/>
</dbReference>
<dbReference type="Pfam" id="PF00378">
    <property type="entry name" value="ECH_1"/>
    <property type="match status" value="1"/>
</dbReference>
<reference evidence="5" key="1">
    <citation type="submission" date="2015-11" db="EMBL/GenBank/DDBJ databases">
        <authorList>
            <person name="Varghese N."/>
        </authorList>
    </citation>
    <scope>NUCLEOTIDE SEQUENCE [LARGE SCALE GENOMIC DNA]</scope>
    <source>
        <strain evidence="5">DSM 45899</strain>
    </source>
</reference>
<dbReference type="InterPro" id="IPR001753">
    <property type="entry name" value="Enoyl-CoA_hydra/iso"/>
</dbReference>
<protein>
    <submittedName>
        <fullName evidence="4">Enoyl-CoA hydratase</fullName>
    </submittedName>
</protein>
<dbReference type="GO" id="GO:0003824">
    <property type="term" value="F:catalytic activity"/>
    <property type="evidence" value="ECO:0007669"/>
    <property type="project" value="InterPro"/>
</dbReference>
<comment type="similarity">
    <text evidence="1 2">Belongs to the enoyl-CoA hydratase/isomerase family.</text>
</comment>
<dbReference type="PANTHER" id="PTHR11941:SF124">
    <property type="entry name" value="ENOYL-COA HYDRATASE ECHA13-RELATED"/>
    <property type="match status" value="1"/>
</dbReference>
<feature type="compositionally biased region" description="Gly residues" evidence="3">
    <location>
        <begin position="88"/>
        <end position="104"/>
    </location>
</feature>
<proteinExistence type="inferred from homology"/>
<feature type="region of interest" description="Disordered" evidence="3">
    <location>
        <begin position="69"/>
        <end position="104"/>
    </location>
</feature>
<dbReference type="InterPro" id="IPR018376">
    <property type="entry name" value="Enoyl-CoA_hyd/isom_CS"/>
</dbReference>